<dbReference type="HOGENOM" id="CLU_022687_1_0_1"/>
<evidence type="ECO:0000256" key="3">
    <source>
        <dbReference type="ARBA" id="ARBA00004260"/>
    </source>
</evidence>
<dbReference type="SUPFAM" id="SSF51905">
    <property type="entry name" value="FAD/NAD(P)-binding domain"/>
    <property type="match status" value="1"/>
</dbReference>
<comment type="similarity">
    <text evidence="12">Belongs to the flavin monoamine oxidase family.</text>
</comment>
<evidence type="ECO:0000256" key="14">
    <source>
        <dbReference type="SAM" id="SignalP"/>
    </source>
</evidence>
<dbReference type="GO" id="GO:0016166">
    <property type="term" value="F:phytoene dehydrogenase activity"/>
    <property type="evidence" value="ECO:0007669"/>
    <property type="project" value="InterPro"/>
</dbReference>
<feature type="domain" description="Amine oxidase" evidence="15">
    <location>
        <begin position="69"/>
        <end position="534"/>
    </location>
</feature>
<dbReference type="GO" id="GO:0016117">
    <property type="term" value="P:carotenoid biosynthetic process"/>
    <property type="evidence" value="ECO:0007669"/>
    <property type="project" value="UniProtKB-KW"/>
</dbReference>
<evidence type="ECO:0000259" key="15">
    <source>
        <dbReference type="Pfam" id="PF01593"/>
    </source>
</evidence>
<keyword evidence="12" id="KW-0285">Flavoprotein</keyword>
<evidence type="ECO:0000256" key="1">
    <source>
        <dbReference type="ARBA" id="ARBA00001974"/>
    </source>
</evidence>
<evidence type="ECO:0000313" key="16">
    <source>
        <dbReference type="EnsemblProtists" id="EOD21379"/>
    </source>
</evidence>
<comment type="catalytic activity">
    <reaction evidence="10">
        <text>2 a plastoquinone + 15-cis-phytoene = 9,9',15-tri-cis-zeta-carotene + 2 a plastoquinol</text>
        <dbReference type="Rhea" id="RHEA:30287"/>
        <dbReference type="Rhea" id="RHEA-COMP:9561"/>
        <dbReference type="Rhea" id="RHEA-COMP:9562"/>
        <dbReference type="ChEBI" id="CHEBI:17757"/>
        <dbReference type="ChEBI" id="CHEBI:27787"/>
        <dbReference type="ChEBI" id="CHEBI:48717"/>
        <dbReference type="ChEBI" id="CHEBI:62192"/>
        <dbReference type="EC" id="1.3.5.5"/>
    </reaction>
</comment>
<keyword evidence="7" id="KW-0934">Plastid</keyword>
<organism evidence="16 17">
    <name type="scientific">Emiliania huxleyi (strain CCMP1516)</name>
    <dbReference type="NCBI Taxonomy" id="280463"/>
    <lineage>
        <taxon>Eukaryota</taxon>
        <taxon>Haptista</taxon>
        <taxon>Haptophyta</taxon>
        <taxon>Prymnesiophyceae</taxon>
        <taxon>Isochrysidales</taxon>
        <taxon>Noelaerhabdaceae</taxon>
        <taxon>Emiliania</taxon>
    </lineage>
</organism>
<dbReference type="InterPro" id="IPR001613">
    <property type="entry name" value="Flavin_amine_oxidase"/>
</dbReference>
<dbReference type="FunFam" id="3.50.50.60:FF:000091">
    <property type="entry name" value="15-cis-phytoene desaturase, chloroplastic/chromoplastic"/>
    <property type="match status" value="1"/>
</dbReference>
<evidence type="ECO:0000256" key="2">
    <source>
        <dbReference type="ARBA" id="ARBA00004170"/>
    </source>
</evidence>
<dbReference type="GO" id="GO:0016020">
    <property type="term" value="C:membrane"/>
    <property type="evidence" value="ECO:0007669"/>
    <property type="project" value="UniProtKB-SubCell"/>
</dbReference>
<feature type="binding site" evidence="11">
    <location>
        <position position="70"/>
    </location>
    <ligand>
        <name>FAD</name>
        <dbReference type="ChEBI" id="CHEBI:57692"/>
    </ligand>
</feature>
<keyword evidence="9" id="KW-0472">Membrane</keyword>
<keyword evidence="8 12" id="KW-0560">Oxidoreductase</keyword>
<comment type="similarity">
    <text evidence="5">Belongs to the carotenoid/retinoid oxidoreductase family.</text>
</comment>
<feature type="chain" id="PRO_5044216199" description="Amine oxidase" evidence="14">
    <location>
        <begin position="23"/>
        <end position="594"/>
    </location>
</feature>
<keyword evidence="14" id="KW-0732">Signal</keyword>
<reference evidence="17" key="1">
    <citation type="journal article" date="2013" name="Nature">
        <title>Pan genome of the phytoplankton Emiliania underpins its global distribution.</title>
        <authorList>
            <person name="Read B.A."/>
            <person name="Kegel J."/>
            <person name="Klute M.J."/>
            <person name="Kuo A."/>
            <person name="Lefebvre S.C."/>
            <person name="Maumus F."/>
            <person name="Mayer C."/>
            <person name="Miller J."/>
            <person name="Monier A."/>
            <person name="Salamov A."/>
            <person name="Young J."/>
            <person name="Aguilar M."/>
            <person name="Claverie J.M."/>
            <person name="Frickenhaus S."/>
            <person name="Gonzalez K."/>
            <person name="Herman E.K."/>
            <person name="Lin Y.C."/>
            <person name="Napier J."/>
            <person name="Ogata H."/>
            <person name="Sarno A.F."/>
            <person name="Shmutz J."/>
            <person name="Schroeder D."/>
            <person name="de Vargas C."/>
            <person name="Verret F."/>
            <person name="von Dassow P."/>
            <person name="Valentin K."/>
            <person name="Van de Peer Y."/>
            <person name="Wheeler G."/>
            <person name="Dacks J.B."/>
            <person name="Delwiche C.F."/>
            <person name="Dyhrman S.T."/>
            <person name="Glockner G."/>
            <person name="John U."/>
            <person name="Richards T."/>
            <person name="Worden A.Z."/>
            <person name="Zhang X."/>
            <person name="Grigoriev I.V."/>
            <person name="Allen A.E."/>
            <person name="Bidle K."/>
            <person name="Borodovsky M."/>
            <person name="Bowler C."/>
            <person name="Brownlee C."/>
            <person name="Cock J.M."/>
            <person name="Elias M."/>
            <person name="Gladyshev V.N."/>
            <person name="Groth M."/>
            <person name="Guda C."/>
            <person name="Hadaegh A."/>
            <person name="Iglesias-Rodriguez M.D."/>
            <person name="Jenkins J."/>
            <person name="Jones B.M."/>
            <person name="Lawson T."/>
            <person name="Leese F."/>
            <person name="Lindquist E."/>
            <person name="Lobanov A."/>
            <person name="Lomsadze A."/>
            <person name="Malik S.B."/>
            <person name="Marsh M.E."/>
            <person name="Mackinder L."/>
            <person name="Mock T."/>
            <person name="Mueller-Roeber B."/>
            <person name="Pagarete A."/>
            <person name="Parker M."/>
            <person name="Probert I."/>
            <person name="Quesneville H."/>
            <person name="Raines C."/>
            <person name="Rensing S.A."/>
            <person name="Riano-Pachon D.M."/>
            <person name="Richier S."/>
            <person name="Rokitta S."/>
            <person name="Shiraiwa Y."/>
            <person name="Soanes D.M."/>
            <person name="van der Giezen M."/>
            <person name="Wahlund T.M."/>
            <person name="Williams B."/>
            <person name="Wilson W."/>
            <person name="Wolfe G."/>
            <person name="Wurch L.L."/>
        </authorList>
    </citation>
    <scope>NUCLEOTIDE SEQUENCE</scope>
</reference>
<reference evidence="16" key="2">
    <citation type="submission" date="2024-10" db="UniProtKB">
        <authorList>
            <consortium name="EnsemblProtists"/>
        </authorList>
    </citation>
    <scope>IDENTIFICATION</scope>
</reference>
<dbReference type="InterPro" id="IPR002937">
    <property type="entry name" value="Amino_oxidase"/>
</dbReference>
<evidence type="ECO:0000256" key="11">
    <source>
        <dbReference type="PIRSR" id="PIRSR601613-1"/>
    </source>
</evidence>
<evidence type="ECO:0000256" key="10">
    <source>
        <dbReference type="ARBA" id="ARBA00049319"/>
    </source>
</evidence>
<comment type="subcellular location">
    <subcellularLocation>
        <location evidence="2">Membrane</location>
        <topology evidence="2">Peripheral membrane protein</topology>
    </subcellularLocation>
    <subcellularLocation>
        <location evidence="3">Plastid</location>
        <location evidence="3">Chromoplast</location>
    </subcellularLocation>
</comment>
<dbReference type="STRING" id="2903.R1EKG3"/>
<evidence type="ECO:0000256" key="12">
    <source>
        <dbReference type="RuleBase" id="RU362067"/>
    </source>
</evidence>
<dbReference type="UniPathway" id="UPA00803"/>
<dbReference type="PANTHER" id="PTHR42923:SF45">
    <property type="entry name" value="15-CIS-PHYTOENE DESATURASE, CHLOROPLASTIC_CHROMOPLASTIC"/>
    <property type="match status" value="1"/>
</dbReference>
<dbReference type="RefSeq" id="XP_005773808.1">
    <property type="nucleotide sequence ID" value="XM_005773751.1"/>
</dbReference>
<dbReference type="InterPro" id="IPR014102">
    <property type="entry name" value="Phytoene_desaturase"/>
</dbReference>
<feature type="signal peptide" evidence="14">
    <location>
        <begin position="1"/>
        <end position="22"/>
    </location>
</feature>
<dbReference type="Gene3D" id="3.50.50.60">
    <property type="entry name" value="FAD/NAD(P)-binding domain"/>
    <property type="match status" value="1"/>
</dbReference>
<keyword evidence="17" id="KW-1185">Reference proteome</keyword>
<feature type="region of interest" description="Disordered" evidence="13">
    <location>
        <begin position="567"/>
        <end position="594"/>
    </location>
</feature>
<dbReference type="Proteomes" id="UP000013827">
    <property type="component" value="Unassembled WGS sequence"/>
</dbReference>
<evidence type="ECO:0000256" key="8">
    <source>
        <dbReference type="ARBA" id="ARBA00023002"/>
    </source>
</evidence>
<proteinExistence type="inferred from homology"/>
<dbReference type="GeneID" id="17266924"/>
<dbReference type="AlphaFoldDB" id="A0A0D3JCZ4"/>
<evidence type="ECO:0000256" key="9">
    <source>
        <dbReference type="ARBA" id="ARBA00023136"/>
    </source>
</evidence>
<dbReference type="NCBIfam" id="TIGR02731">
    <property type="entry name" value="phytoene_desat"/>
    <property type="match status" value="1"/>
</dbReference>
<dbReference type="PANTHER" id="PTHR42923">
    <property type="entry name" value="PROTOPORPHYRINOGEN OXIDASE"/>
    <property type="match status" value="1"/>
</dbReference>
<accession>A0A0D3JCZ4</accession>
<name>A0A0D3JCZ4_EMIH1</name>
<comment type="cofactor">
    <cofactor evidence="1 12">
        <name>FAD</name>
        <dbReference type="ChEBI" id="CHEBI:57692"/>
    </cofactor>
</comment>
<dbReference type="InterPro" id="IPR036188">
    <property type="entry name" value="FAD/NAD-bd_sf"/>
</dbReference>
<comment type="pathway">
    <text evidence="4">Carotenoid biosynthesis; lycopene biosynthesis.</text>
</comment>
<dbReference type="KEGG" id="ehx:EMIHUDRAFT_74977"/>
<dbReference type="InterPro" id="IPR050464">
    <property type="entry name" value="Zeta_carotene_desat/Oxidored"/>
</dbReference>
<dbReference type="PRINTS" id="PR00757">
    <property type="entry name" value="AMINEOXDASEF"/>
</dbReference>
<dbReference type="Pfam" id="PF01593">
    <property type="entry name" value="Amino_oxidase"/>
    <property type="match status" value="1"/>
</dbReference>
<sequence>MLRTATISLLAALSSLLSVAAAAHAPRPPTPSRIKLTQNFREAAALSAKLADPATPQQRKKVAVIGGGLSGLACAKYLSDAGHTPLVLEARDVLGGKVSAWQDADGDMIETGLHIFFGAYPNMMNLFQELGIEDRLQWKAHRMTFAMPQLPGEFTSFDFPDGVPAPLNMAAAILGNTEMLSLLDKVRMVPGLLPMLLEGQPFIDAQDELSVKEFMDKYGMPETVNEEIFIAMAKALYHTAHSPEPTLDSAALDFMDPDRMSMAVVLTAMNRFINEADGSQTAFLDGGQPERLCAPVVDHVLSRGGEVRLGAPLAAIEVGDDGQVACLRLADGSSVEADVYVSAVPVDVFKKLLPASWSTMPFFRQTEELIGIPVINVQLWFDKKLRSVDGLCFSRSPLLSVYADMSTCVEEYADADRSMLELVFAPATREVGADRNWIGASDAEVVAACLGELSRLFPGEIGGEGGAELLKHAVVRTPRSVYAATPGRNRYRPSQATQATPVPNFVLAGDWTSQKFLGSMEGAVLAGKLAAEVIADRAAGRAAATSQTLKPVHEEVVAAAEGAAPREPVGVRGRHPIAFGGGQQGLGETKFEHA</sequence>
<evidence type="ECO:0000256" key="5">
    <source>
        <dbReference type="ARBA" id="ARBA00006046"/>
    </source>
</evidence>
<keyword evidence="12" id="KW-0274">FAD</keyword>
<feature type="binding site" evidence="11">
    <location>
        <begin position="89"/>
        <end position="90"/>
    </location>
    <ligand>
        <name>FAD</name>
        <dbReference type="ChEBI" id="CHEBI:57692"/>
    </ligand>
</feature>
<keyword evidence="6" id="KW-0125">Carotenoid biosynthesis</keyword>
<keyword evidence="7" id="KW-0957">Chromoplast</keyword>
<evidence type="ECO:0000256" key="6">
    <source>
        <dbReference type="ARBA" id="ARBA00022746"/>
    </source>
</evidence>
<evidence type="ECO:0000313" key="17">
    <source>
        <dbReference type="Proteomes" id="UP000013827"/>
    </source>
</evidence>
<evidence type="ECO:0000256" key="4">
    <source>
        <dbReference type="ARBA" id="ARBA00004900"/>
    </source>
</evidence>
<dbReference type="OMA" id="HSMIFNQ"/>
<protein>
    <recommendedName>
        <fullName evidence="12">Amine oxidase</fullName>
        <ecNumber evidence="12">1.4.3.-</ecNumber>
    </recommendedName>
</protein>
<dbReference type="eggNOG" id="KOG0029">
    <property type="taxonomic scope" value="Eukaryota"/>
</dbReference>
<dbReference type="EnsemblProtists" id="EOD21379">
    <property type="protein sequence ID" value="EOD21379"/>
    <property type="gene ID" value="EMIHUDRAFT_74977"/>
</dbReference>
<evidence type="ECO:0000256" key="7">
    <source>
        <dbReference type="ARBA" id="ARBA00022904"/>
    </source>
</evidence>
<evidence type="ECO:0000256" key="13">
    <source>
        <dbReference type="SAM" id="MobiDB-lite"/>
    </source>
</evidence>
<dbReference type="EC" id="1.4.3.-" evidence="12"/>
<dbReference type="PaxDb" id="2903-EOD21379"/>